<dbReference type="CDD" id="cd06911">
    <property type="entry name" value="VirB9_CagX_TrbG"/>
    <property type="match status" value="1"/>
</dbReference>
<evidence type="ECO:0000313" key="5">
    <source>
        <dbReference type="Proteomes" id="UP000273786"/>
    </source>
</evidence>
<evidence type="ECO:0000256" key="3">
    <source>
        <dbReference type="SAM" id="MobiDB-lite"/>
    </source>
</evidence>
<keyword evidence="2" id="KW-0732">Signal</keyword>
<dbReference type="Gene3D" id="2.60.40.2500">
    <property type="match status" value="1"/>
</dbReference>
<dbReference type="Proteomes" id="UP000273786">
    <property type="component" value="Unassembled WGS sequence"/>
</dbReference>
<keyword evidence="5" id="KW-1185">Reference proteome</keyword>
<dbReference type="InterPro" id="IPR033645">
    <property type="entry name" value="VirB9/CagX/TrbG_C"/>
</dbReference>
<sequence>MALRQSAWLPGDRIPSRPGIRTDGGERAMKTHLGAALSLLILLGSASSAAARDHRIRYVPFDNDDVTTVNAALGVSTMIELSPSEVIETVSAGDTKGWSIVPKRGSRFLFIKPLERDAWTNVNVVTDRRVYSLLLKATDSDRDRASFQVRFRYADEDQDARLLAQAQQSAADPDLKNLNYADLNYNYVYVGDDSLKPRVAFDDGTKMFLEFTGDIPAIFVVDEKGQESLVNQRTQGKYTIVDKIGRQFTLRADGKTLCLYNRARPSKTDPVSAVYGPRKLVRGAGPFSVPTARGR</sequence>
<name>A0A3P3FPL7_9HYPH</name>
<gene>
    <name evidence="4" type="ORF">EH240_17885</name>
</gene>
<dbReference type="EMBL" id="RQXT01000021">
    <property type="protein sequence ID" value="RRH99678.1"/>
    <property type="molecule type" value="Genomic_DNA"/>
</dbReference>
<feature type="region of interest" description="Disordered" evidence="3">
    <location>
        <begin position="1"/>
        <end position="20"/>
    </location>
</feature>
<comment type="similarity">
    <text evidence="1">Belongs to the TrbG/VirB9 family.</text>
</comment>
<evidence type="ECO:0000313" key="4">
    <source>
        <dbReference type="EMBL" id="RRH99678.1"/>
    </source>
</evidence>
<dbReference type="InterPro" id="IPR038161">
    <property type="entry name" value="VirB9/CagX/TrbG_C_sf"/>
</dbReference>
<proteinExistence type="inferred from homology"/>
<reference evidence="4 5" key="1">
    <citation type="submission" date="2018-11" db="EMBL/GenBank/DDBJ databases">
        <title>the genome of Mesorhizobium tamadayense DSM 28320.</title>
        <authorList>
            <person name="Gao J."/>
        </authorList>
    </citation>
    <scope>NUCLEOTIDE SEQUENCE [LARGE SCALE GENOMIC DNA]</scope>
    <source>
        <strain evidence="4 5">DSM 28320</strain>
    </source>
</reference>
<dbReference type="AlphaFoldDB" id="A0A3P3FPL7"/>
<dbReference type="InterPro" id="IPR010258">
    <property type="entry name" value="Conjugal_tfr_TrbG/VirB9/CagX"/>
</dbReference>
<comment type="caution">
    <text evidence="4">The sequence shown here is derived from an EMBL/GenBank/DDBJ whole genome shotgun (WGS) entry which is preliminary data.</text>
</comment>
<protein>
    <submittedName>
        <fullName evidence="4">Conjugal transfer protein</fullName>
    </submittedName>
</protein>
<evidence type="ECO:0000256" key="2">
    <source>
        <dbReference type="ARBA" id="ARBA00022729"/>
    </source>
</evidence>
<dbReference type="Pfam" id="PF03524">
    <property type="entry name" value="CagX"/>
    <property type="match status" value="1"/>
</dbReference>
<accession>A0A3P3FPL7</accession>
<organism evidence="4 5">
    <name type="scientific">Mesorhizobium tamadayense</name>
    <dbReference type="NCBI Taxonomy" id="425306"/>
    <lineage>
        <taxon>Bacteria</taxon>
        <taxon>Pseudomonadati</taxon>
        <taxon>Pseudomonadota</taxon>
        <taxon>Alphaproteobacteria</taxon>
        <taxon>Hyphomicrobiales</taxon>
        <taxon>Phyllobacteriaceae</taxon>
        <taxon>Mesorhizobium</taxon>
    </lineage>
</organism>
<dbReference type="OrthoDB" id="7390264at2"/>
<evidence type="ECO:0000256" key="1">
    <source>
        <dbReference type="ARBA" id="ARBA00006135"/>
    </source>
</evidence>